<sequence>MEMNTIKYQVMGCGKWISATVSRIVALKLAAEYESYGWPVEVCSADMPIEVDQNAA</sequence>
<organism evidence="1 2">
    <name type="scientific">Vibrio gallaecicus</name>
    <dbReference type="NCBI Taxonomy" id="552386"/>
    <lineage>
        <taxon>Bacteria</taxon>
        <taxon>Pseudomonadati</taxon>
        <taxon>Pseudomonadota</taxon>
        <taxon>Gammaproteobacteria</taxon>
        <taxon>Vibrionales</taxon>
        <taxon>Vibrionaceae</taxon>
        <taxon>Vibrio</taxon>
    </lineage>
</organism>
<dbReference type="Proteomes" id="UP001570417">
    <property type="component" value="Unassembled WGS sequence"/>
</dbReference>
<evidence type="ECO:0000313" key="1">
    <source>
        <dbReference type="EMBL" id="MFA0567645.1"/>
    </source>
</evidence>
<dbReference type="EMBL" id="JBFRUW010000008">
    <property type="protein sequence ID" value="MFA0567645.1"/>
    <property type="molecule type" value="Genomic_DNA"/>
</dbReference>
<name>A0ABV4N8M9_9VIBR</name>
<evidence type="ECO:0000313" key="2">
    <source>
        <dbReference type="Proteomes" id="UP001570417"/>
    </source>
</evidence>
<keyword evidence="2" id="KW-1185">Reference proteome</keyword>
<proteinExistence type="predicted"/>
<reference evidence="1 2" key="1">
    <citation type="journal article" date="2024" name="ISME J.">
        <title>Tailless and filamentous prophages are predominant in marine Vibrio.</title>
        <authorList>
            <person name="Steensen K."/>
            <person name="Seneca J."/>
            <person name="Bartlau N."/>
            <person name="Yu X.A."/>
            <person name="Hussain F.A."/>
            <person name="Polz M.F."/>
        </authorList>
    </citation>
    <scope>NUCLEOTIDE SEQUENCE [LARGE SCALE GENOMIC DNA]</scope>
    <source>
        <strain evidence="1 2">10N.222.51.A1</strain>
    </source>
</reference>
<gene>
    <name evidence="1" type="ORF">AB4566_05075</name>
</gene>
<accession>A0ABV4N8M9</accession>
<protein>
    <submittedName>
        <fullName evidence="1">Uncharacterized protein</fullName>
    </submittedName>
</protein>
<comment type="caution">
    <text evidence="1">The sequence shown here is derived from an EMBL/GenBank/DDBJ whole genome shotgun (WGS) entry which is preliminary data.</text>
</comment>
<dbReference type="RefSeq" id="WP_167493977.1">
    <property type="nucleotide sequence ID" value="NZ_JAUFQD010000014.1"/>
</dbReference>